<feature type="chain" id="PRO_5035919069" evidence="2">
    <location>
        <begin position="29"/>
        <end position="566"/>
    </location>
</feature>
<reference evidence="5 6" key="1">
    <citation type="submission" date="2019-12" db="EMBL/GenBank/DDBJ databases">
        <authorList>
            <person name="Alioto T."/>
            <person name="Alioto T."/>
            <person name="Gomez Garrido J."/>
        </authorList>
    </citation>
    <scope>NUCLEOTIDE SEQUENCE [LARGE SCALE GENOMIC DNA]</scope>
</reference>
<name>A0A8S0PA47_OLEEU</name>
<protein>
    <submittedName>
        <fullName evidence="5">Aldehyde oxidase GLOX</fullName>
    </submittedName>
</protein>
<dbReference type="Gramene" id="OE9A116992T1">
    <property type="protein sequence ID" value="OE9A116992C1"/>
    <property type="gene ID" value="OE9A116992"/>
</dbReference>
<evidence type="ECO:0000313" key="5">
    <source>
        <dbReference type="EMBL" id="CAA2935288.1"/>
    </source>
</evidence>
<keyword evidence="1 2" id="KW-0732">Signal</keyword>
<dbReference type="PANTHER" id="PTHR32208:SF54">
    <property type="entry name" value="ALDEHYDE OXIDASE GLOX-LIKE"/>
    <property type="match status" value="1"/>
</dbReference>
<dbReference type="Pfam" id="PF07250">
    <property type="entry name" value="Glyoxal_oxid_N"/>
    <property type="match status" value="1"/>
</dbReference>
<feature type="signal peptide" evidence="2">
    <location>
        <begin position="1"/>
        <end position="28"/>
    </location>
</feature>
<keyword evidence="6" id="KW-1185">Reference proteome</keyword>
<proteinExistence type="predicted"/>
<evidence type="ECO:0000259" key="3">
    <source>
        <dbReference type="Pfam" id="PF07250"/>
    </source>
</evidence>
<dbReference type="InterPro" id="IPR037293">
    <property type="entry name" value="Gal_Oxidase_central_sf"/>
</dbReference>
<dbReference type="CDD" id="cd02851">
    <property type="entry name" value="E_set_GO_C"/>
    <property type="match status" value="1"/>
</dbReference>
<dbReference type="SUPFAM" id="SSF50965">
    <property type="entry name" value="Galactose oxidase, central domain"/>
    <property type="match status" value="1"/>
</dbReference>
<dbReference type="Gene3D" id="2.130.10.80">
    <property type="entry name" value="Galactose oxidase/kelch, beta-propeller"/>
    <property type="match status" value="1"/>
</dbReference>
<dbReference type="Pfam" id="PF09118">
    <property type="entry name" value="GO-like_E_set"/>
    <property type="match status" value="1"/>
</dbReference>
<dbReference type="AlphaFoldDB" id="A0A8S0PA47"/>
<dbReference type="InterPro" id="IPR015202">
    <property type="entry name" value="GO-like_E_set"/>
</dbReference>
<dbReference type="InterPro" id="IPR009880">
    <property type="entry name" value="Glyoxal_oxidase_N"/>
</dbReference>
<accession>A0A8S0PA47</accession>
<evidence type="ECO:0000256" key="2">
    <source>
        <dbReference type="SAM" id="SignalP"/>
    </source>
</evidence>
<evidence type="ECO:0000313" key="6">
    <source>
        <dbReference type="Proteomes" id="UP000594638"/>
    </source>
</evidence>
<dbReference type="OrthoDB" id="2019572at2759"/>
<dbReference type="EMBL" id="CACTIH010000024">
    <property type="protein sequence ID" value="CAA2935288.1"/>
    <property type="molecule type" value="Genomic_DNA"/>
</dbReference>
<evidence type="ECO:0000256" key="1">
    <source>
        <dbReference type="ARBA" id="ARBA00022729"/>
    </source>
</evidence>
<comment type="caution">
    <text evidence="5">The sequence shown here is derived from an EMBL/GenBank/DDBJ whole genome shotgun (WGS) entry which is preliminary data.</text>
</comment>
<dbReference type="Gene3D" id="2.60.40.10">
    <property type="entry name" value="Immunoglobulins"/>
    <property type="match status" value="1"/>
</dbReference>
<dbReference type="Proteomes" id="UP000594638">
    <property type="component" value="Unassembled WGS sequence"/>
</dbReference>
<organism evidence="5 6">
    <name type="scientific">Olea europaea subsp. europaea</name>
    <dbReference type="NCBI Taxonomy" id="158383"/>
    <lineage>
        <taxon>Eukaryota</taxon>
        <taxon>Viridiplantae</taxon>
        <taxon>Streptophyta</taxon>
        <taxon>Embryophyta</taxon>
        <taxon>Tracheophyta</taxon>
        <taxon>Spermatophyta</taxon>
        <taxon>Magnoliopsida</taxon>
        <taxon>eudicotyledons</taxon>
        <taxon>Gunneridae</taxon>
        <taxon>Pentapetalae</taxon>
        <taxon>asterids</taxon>
        <taxon>lamiids</taxon>
        <taxon>Lamiales</taxon>
        <taxon>Oleaceae</taxon>
        <taxon>Oleeae</taxon>
        <taxon>Olea</taxon>
    </lineage>
</organism>
<dbReference type="InterPro" id="IPR011043">
    <property type="entry name" value="Gal_Oxase/kelch_b-propeller"/>
</dbReference>
<evidence type="ECO:0000259" key="4">
    <source>
        <dbReference type="Pfam" id="PF09118"/>
    </source>
</evidence>
<dbReference type="SUPFAM" id="SSF81296">
    <property type="entry name" value="E set domains"/>
    <property type="match status" value="1"/>
</dbReference>
<feature type="domain" description="Glyoxal oxidase N-terminal" evidence="3">
    <location>
        <begin position="53"/>
        <end position="447"/>
    </location>
</feature>
<dbReference type="InterPro" id="IPR014756">
    <property type="entry name" value="Ig_E-set"/>
</dbReference>
<sequence>MEKNSLHFYFKFTAIALLFLNCTKFGKAARGPSPALGKGTWQLLLNNTGVVAMHMALTHYNTVIMFDQIESGQSGYRLSHRHNGTRCRGTREDLEDSSCYAHSVEYDFLRNKIRPLHIETDTWCSSGSFLSNGTLIQTGGFGHGARRIRYLEPCAHGHNCDWKQTKRLLADDRWYSSNQILPGHDQIIVVGGRRVFTYEFVPRLSSNSFKSYDLPFLHNTYDKNEGGNNLYPIIHLSSDGHLFIFANRDSILFNYKINKVAKTFPRIPGNGSRSYPSTGSSVILPLSHSDLFERVEVMICGGAASDAFSAAQHGRFLPALTSCGRMEITGNKHEWKMENMPGPRLMSDMLILPTGDILIINGVKNGSAGSNSAANPSLQPYLYKPRKPFGRRFSVLRSTKIARMYHSSAVLLPDGRILVAGGNPNNRYIFRNVPHPTELRLQAFVPDHMDKKFDKSRPHNVSISSNGNDGVGYGKEFSVQFLLRNTRLRNVVFTAYAPPFTTHSISMNQRMLTLRCRNLVRAANGLINARLEAPPNPNVAPAGYYMLTVVNDGIPSVSQWVRFIHA</sequence>
<dbReference type="PANTHER" id="PTHR32208">
    <property type="entry name" value="SECRETED PROTEIN-RELATED"/>
    <property type="match status" value="1"/>
</dbReference>
<gene>
    <name evidence="5" type="ORF">OLEA9_A116992</name>
</gene>
<feature type="domain" description="Galactose oxidase-like Early set" evidence="4">
    <location>
        <begin position="458"/>
        <end position="562"/>
    </location>
</feature>
<dbReference type="InterPro" id="IPR013783">
    <property type="entry name" value="Ig-like_fold"/>
</dbReference>